<reference evidence="2" key="1">
    <citation type="submission" date="2020-03" db="EMBL/GenBank/DDBJ databases">
        <title>Transcriptomic Profiling of the Digestive Tract of the Rat Flea, Xenopsylla cheopis, Following Blood Feeding and Infection with Yersinia pestis.</title>
        <authorList>
            <person name="Bland D.M."/>
            <person name="Martens C.A."/>
            <person name="Virtaneva K."/>
            <person name="Kanakabandi K."/>
            <person name="Long D."/>
            <person name="Rosenke R."/>
            <person name="Saturday G.A."/>
            <person name="Hoyt F.H."/>
            <person name="Bruno D.P."/>
            <person name="Ribeiro J.M.C."/>
            <person name="Hinnebusch J."/>
        </authorList>
    </citation>
    <scope>NUCLEOTIDE SEQUENCE</scope>
</reference>
<feature type="signal peptide" evidence="1">
    <location>
        <begin position="1"/>
        <end position="19"/>
    </location>
</feature>
<keyword evidence="1" id="KW-0732">Signal</keyword>
<name>A0A6M2DVT3_XENCH</name>
<proteinExistence type="predicted"/>
<dbReference type="AlphaFoldDB" id="A0A6M2DVT3"/>
<protein>
    <submittedName>
        <fullName evidence="2">Putative secreted protein</fullName>
    </submittedName>
</protein>
<sequence length="96" mass="10306">MKCALVILICCLASSAVFAQKEGLAYGSEAIREAQSRQLIPPGAQVDGVIEGIEVVARENIPGSERIELAQLLSGQFPPEAIAELQARIDQIAFRK</sequence>
<feature type="chain" id="PRO_5026772085" evidence="1">
    <location>
        <begin position="20"/>
        <end position="96"/>
    </location>
</feature>
<organism evidence="2">
    <name type="scientific">Xenopsylla cheopis</name>
    <name type="common">Oriental rat flea</name>
    <name type="synonym">Pulex cheopis</name>
    <dbReference type="NCBI Taxonomy" id="163159"/>
    <lineage>
        <taxon>Eukaryota</taxon>
        <taxon>Metazoa</taxon>
        <taxon>Ecdysozoa</taxon>
        <taxon>Arthropoda</taxon>
        <taxon>Hexapoda</taxon>
        <taxon>Insecta</taxon>
        <taxon>Pterygota</taxon>
        <taxon>Neoptera</taxon>
        <taxon>Endopterygota</taxon>
        <taxon>Siphonaptera</taxon>
        <taxon>Pulicidae</taxon>
        <taxon>Xenopsyllinae</taxon>
        <taxon>Xenopsylla</taxon>
    </lineage>
</organism>
<evidence type="ECO:0000313" key="2">
    <source>
        <dbReference type="EMBL" id="NOV50439.1"/>
    </source>
</evidence>
<evidence type="ECO:0000256" key="1">
    <source>
        <dbReference type="SAM" id="SignalP"/>
    </source>
</evidence>
<accession>A0A6M2DVT3</accession>
<dbReference type="EMBL" id="GIIL01006713">
    <property type="protein sequence ID" value="NOV50439.1"/>
    <property type="molecule type" value="Transcribed_RNA"/>
</dbReference>